<organism evidence="1 2">
    <name type="scientific">Brucella grignonensis</name>
    <dbReference type="NCBI Taxonomy" id="94627"/>
    <lineage>
        <taxon>Bacteria</taxon>
        <taxon>Pseudomonadati</taxon>
        <taxon>Pseudomonadota</taxon>
        <taxon>Alphaproteobacteria</taxon>
        <taxon>Hyphomicrobiales</taxon>
        <taxon>Brucellaceae</taxon>
        <taxon>Brucella/Ochrobactrum group</taxon>
        <taxon>Brucella</taxon>
    </lineage>
</organism>
<comment type="caution">
    <text evidence="1">The sequence shown here is derived from an EMBL/GenBank/DDBJ whole genome shotgun (WGS) entry which is preliminary data.</text>
</comment>
<reference evidence="1 2" key="1">
    <citation type="submission" date="2017-07" db="EMBL/GenBank/DDBJ databases">
        <title>Phylogenetic study on the rhizospheric bacterium Ochrobactrum sp. A44.</title>
        <authorList>
            <person name="Krzyzanowska D.M."/>
            <person name="Ossowicki A."/>
            <person name="Rajewska M."/>
            <person name="Maciag T."/>
            <person name="Kaczynski Z."/>
            <person name="Czerwicka M."/>
            <person name="Jafra S."/>
        </authorList>
    </citation>
    <scope>NUCLEOTIDE SEQUENCE [LARGE SCALE GENOMIC DNA]</scope>
    <source>
        <strain evidence="1 2">OgA9a</strain>
    </source>
</reference>
<dbReference type="Proteomes" id="UP000216478">
    <property type="component" value="Unassembled WGS sequence"/>
</dbReference>
<protein>
    <submittedName>
        <fullName evidence="1">Uncharacterized protein</fullName>
    </submittedName>
</protein>
<gene>
    <name evidence="1" type="ORF">CEV33_4910</name>
</gene>
<dbReference type="OrthoDB" id="8401317at2"/>
<accession>A0A256FSG2</accession>
<name>A0A256FSG2_9HYPH</name>
<keyword evidence="2" id="KW-1185">Reference proteome</keyword>
<dbReference type="AlphaFoldDB" id="A0A256FSG2"/>
<sequence>MAGQTTALDAIVRTELAIEIMNQARGLVSERVAAIEAEDPAGAEAMRAKRRTLLAVQNSVRVDDLDHVEAVIAEWGPRIKNPAQFWREL</sequence>
<evidence type="ECO:0000313" key="1">
    <source>
        <dbReference type="EMBL" id="OYR17680.1"/>
    </source>
</evidence>
<proteinExistence type="predicted"/>
<dbReference type="RefSeq" id="WP_094538776.1">
    <property type="nucleotide sequence ID" value="NZ_JBHEER010000014.1"/>
</dbReference>
<dbReference type="EMBL" id="NNRL01000143">
    <property type="protein sequence ID" value="OYR17680.1"/>
    <property type="molecule type" value="Genomic_DNA"/>
</dbReference>
<evidence type="ECO:0000313" key="2">
    <source>
        <dbReference type="Proteomes" id="UP000216478"/>
    </source>
</evidence>